<dbReference type="Gene3D" id="3.30.710.10">
    <property type="entry name" value="Potassium Channel Kv1.1, Chain A"/>
    <property type="match status" value="1"/>
</dbReference>
<evidence type="ECO:0008006" key="10">
    <source>
        <dbReference type="Google" id="ProtNLM"/>
    </source>
</evidence>
<evidence type="ECO:0000259" key="6">
    <source>
        <dbReference type="PROSITE" id="PS50097"/>
    </source>
</evidence>
<evidence type="ECO:0000256" key="3">
    <source>
        <dbReference type="ARBA" id="ARBA00022771"/>
    </source>
</evidence>
<evidence type="ECO:0000313" key="8">
    <source>
        <dbReference type="EMBL" id="KAJ0969348.1"/>
    </source>
</evidence>
<dbReference type="SMART" id="SM00225">
    <property type="entry name" value="BTB"/>
    <property type="match status" value="1"/>
</dbReference>
<dbReference type="GO" id="GO:0009725">
    <property type="term" value="P:response to hormone"/>
    <property type="evidence" value="ECO:0007669"/>
    <property type="project" value="UniProtKB-ARBA"/>
</dbReference>
<keyword evidence="3" id="KW-0863">Zinc-finger</keyword>
<dbReference type="Pfam" id="PF02135">
    <property type="entry name" value="zf-TAZ"/>
    <property type="match status" value="1"/>
</dbReference>
<dbReference type="InterPro" id="IPR044513">
    <property type="entry name" value="BT1/2/3/4/5"/>
</dbReference>
<keyword evidence="2" id="KW-0479">Metal-binding</keyword>
<feature type="domain" description="BTB" evidence="6">
    <location>
        <begin position="99"/>
        <end position="167"/>
    </location>
</feature>
<name>A0A9D5HAS8_9LILI</name>
<dbReference type="AlphaFoldDB" id="A0A9D5HAS8"/>
<dbReference type="SUPFAM" id="SSF57933">
    <property type="entry name" value="TAZ domain"/>
    <property type="match status" value="1"/>
</dbReference>
<evidence type="ECO:0000256" key="2">
    <source>
        <dbReference type="ARBA" id="ARBA00022723"/>
    </source>
</evidence>
<dbReference type="SMART" id="SM00551">
    <property type="entry name" value="ZnF_TAZ"/>
    <property type="match status" value="1"/>
</dbReference>
<dbReference type="InterPro" id="IPR035898">
    <property type="entry name" value="TAZ_dom_sf"/>
</dbReference>
<comment type="pathway">
    <text evidence="1">Protein modification; protein ubiquitination.</text>
</comment>
<dbReference type="GO" id="GO:0005516">
    <property type="term" value="F:calmodulin binding"/>
    <property type="evidence" value="ECO:0007669"/>
    <property type="project" value="UniProtKB-ARBA"/>
</dbReference>
<dbReference type="GO" id="GO:0009751">
    <property type="term" value="P:response to salicylic acid"/>
    <property type="evidence" value="ECO:0007669"/>
    <property type="project" value="UniProtKB-ARBA"/>
</dbReference>
<proteinExistence type="predicted"/>
<reference evidence="8" key="2">
    <citation type="journal article" date="2022" name="Hortic Res">
        <title>The genome of Dioscorea zingiberensis sheds light on the biosynthesis, origin and evolution of the medicinally important diosgenin saponins.</title>
        <authorList>
            <person name="Li Y."/>
            <person name="Tan C."/>
            <person name="Li Z."/>
            <person name="Guo J."/>
            <person name="Li S."/>
            <person name="Chen X."/>
            <person name="Wang C."/>
            <person name="Dai X."/>
            <person name="Yang H."/>
            <person name="Song W."/>
            <person name="Hou L."/>
            <person name="Xu J."/>
            <person name="Tong Z."/>
            <person name="Xu A."/>
            <person name="Yuan X."/>
            <person name="Wang W."/>
            <person name="Yang Q."/>
            <person name="Chen L."/>
            <person name="Sun Z."/>
            <person name="Wang K."/>
            <person name="Pan B."/>
            <person name="Chen J."/>
            <person name="Bao Y."/>
            <person name="Liu F."/>
            <person name="Qi X."/>
            <person name="Gang D.R."/>
            <person name="Wen J."/>
            <person name="Li J."/>
        </authorList>
    </citation>
    <scope>NUCLEOTIDE SEQUENCE</scope>
    <source>
        <strain evidence="8">Dzin_1.0</strain>
    </source>
</reference>
<evidence type="ECO:0000313" key="9">
    <source>
        <dbReference type="Proteomes" id="UP001085076"/>
    </source>
</evidence>
<dbReference type="OrthoDB" id="636773at2759"/>
<dbReference type="PROSITE" id="PS50134">
    <property type="entry name" value="ZF_TAZ"/>
    <property type="match status" value="1"/>
</dbReference>
<dbReference type="Gene3D" id="1.25.40.420">
    <property type="match status" value="1"/>
</dbReference>
<keyword evidence="4" id="KW-0833">Ubl conjugation pathway</keyword>
<evidence type="ECO:0000259" key="7">
    <source>
        <dbReference type="PROSITE" id="PS50134"/>
    </source>
</evidence>
<feature type="domain" description="TAZ-type" evidence="7">
    <location>
        <begin position="273"/>
        <end position="371"/>
    </location>
</feature>
<dbReference type="PANTHER" id="PTHR46287:SF11">
    <property type="entry name" value="BTB_POZ AND TAZ DOMAIN-CONTAINING PROTEIN 4"/>
    <property type="match status" value="1"/>
</dbReference>
<dbReference type="Proteomes" id="UP001085076">
    <property type="component" value="Miscellaneous, Linkage group lg06"/>
</dbReference>
<protein>
    <recommendedName>
        <fullName evidence="10">BTB/POZ and TAZ domain-containing protein 3</fullName>
    </recommendedName>
</protein>
<keyword evidence="5" id="KW-0862">Zinc</keyword>
<sequence>MLPHFPLLLPPSSPLKNNHQILDPFDSIQGISGITVEFVDVTGASKPSLCCGSSVPEPPPLPRASNGRHGCSKRMTGYSYVPDETRYAWDRLFHEGYEADVHILTDDKSSILAHSSVLGITSPVIRNLLAQAKTKGGIRCIKIHGVPSEATRAFVRFLYSSCYESDDMKKYVLHLLVMSHTYSIPSLKKTCIDQLEQALLNTENVVDVLQLARQCDAPRLTVLCTRMIMKDFKTISLSEGWKVMRQTNPTLEQELLESLVEADSKIREKMEKKEEGKVYLQLHEAMEALVHICRDGCQTIGPRDKLLKDSEAMCKFPACKGLESLVRHFSGCKTRVPGGCTHCKRMWQLFELHSRMCSELDFCKVPLCRHFKNKIQNQSRKEEMKWKLLVSKVLAAKGTISSISARRVFVP</sequence>
<dbReference type="FunFam" id="1.25.40.420:FF:000012">
    <property type="entry name" value="BTB/POZ and TAZ domain-containing protein 2"/>
    <property type="match status" value="1"/>
</dbReference>
<dbReference type="InterPro" id="IPR000210">
    <property type="entry name" value="BTB/POZ_dom"/>
</dbReference>
<evidence type="ECO:0000256" key="5">
    <source>
        <dbReference type="ARBA" id="ARBA00022833"/>
    </source>
</evidence>
<dbReference type="GO" id="GO:0042542">
    <property type="term" value="P:response to hydrogen peroxide"/>
    <property type="evidence" value="ECO:0007669"/>
    <property type="project" value="UniProtKB-ARBA"/>
</dbReference>
<evidence type="ECO:0000256" key="4">
    <source>
        <dbReference type="ARBA" id="ARBA00022786"/>
    </source>
</evidence>
<dbReference type="GO" id="GO:0006355">
    <property type="term" value="P:regulation of DNA-templated transcription"/>
    <property type="evidence" value="ECO:0007669"/>
    <property type="project" value="UniProtKB-ARBA"/>
</dbReference>
<dbReference type="InterPro" id="IPR011333">
    <property type="entry name" value="SKP1/BTB/POZ_sf"/>
</dbReference>
<keyword evidence="9" id="KW-1185">Reference proteome</keyword>
<gene>
    <name evidence="8" type="ORF">J5N97_022225</name>
</gene>
<evidence type="ECO:0000256" key="1">
    <source>
        <dbReference type="ARBA" id="ARBA00004906"/>
    </source>
</evidence>
<dbReference type="SUPFAM" id="SSF54695">
    <property type="entry name" value="POZ domain"/>
    <property type="match status" value="1"/>
</dbReference>
<comment type="caution">
    <text evidence="8">The sequence shown here is derived from an EMBL/GenBank/DDBJ whole genome shotgun (WGS) entry which is preliminary data.</text>
</comment>
<dbReference type="CDD" id="cd14733">
    <property type="entry name" value="BACK"/>
    <property type="match status" value="1"/>
</dbReference>
<dbReference type="Gene3D" id="1.20.1020.10">
    <property type="entry name" value="TAZ domain"/>
    <property type="match status" value="1"/>
</dbReference>
<dbReference type="InterPro" id="IPR000197">
    <property type="entry name" value="Znf_TAZ"/>
</dbReference>
<dbReference type="Pfam" id="PF00651">
    <property type="entry name" value="BTB"/>
    <property type="match status" value="1"/>
</dbReference>
<accession>A0A9D5HAS8</accession>
<dbReference type="PANTHER" id="PTHR46287">
    <property type="entry name" value="BTB/POZ AND TAZ DOMAIN-CONTAINING PROTEIN 3-RELATED"/>
    <property type="match status" value="1"/>
</dbReference>
<organism evidence="8 9">
    <name type="scientific">Dioscorea zingiberensis</name>
    <dbReference type="NCBI Taxonomy" id="325984"/>
    <lineage>
        <taxon>Eukaryota</taxon>
        <taxon>Viridiplantae</taxon>
        <taxon>Streptophyta</taxon>
        <taxon>Embryophyta</taxon>
        <taxon>Tracheophyta</taxon>
        <taxon>Spermatophyta</taxon>
        <taxon>Magnoliopsida</taxon>
        <taxon>Liliopsida</taxon>
        <taxon>Dioscoreales</taxon>
        <taxon>Dioscoreaceae</taxon>
        <taxon>Dioscorea</taxon>
    </lineage>
</organism>
<dbReference type="PROSITE" id="PS50097">
    <property type="entry name" value="BTB"/>
    <property type="match status" value="1"/>
</dbReference>
<dbReference type="FunFam" id="1.20.1020.10:FF:000004">
    <property type="entry name" value="BTB/POZ and TAZ domain-containing protein 2"/>
    <property type="match status" value="1"/>
</dbReference>
<dbReference type="EMBL" id="JAGGNH010000006">
    <property type="protein sequence ID" value="KAJ0969348.1"/>
    <property type="molecule type" value="Genomic_DNA"/>
</dbReference>
<dbReference type="GO" id="GO:0008270">
    <property type="term" value="F:zinc ion binding"/>
    <property type="evidence" value="ECO:0007669"/>
    <property type="project" value="UniProtKB-KW"/>
</dbReference>
<reference evidence="8" key="1">
    <citation type="submission" date="2021-03" db="EMBL/GenBank/DDBJ databases">
        <authorList>
            <person name="Li Z."/>
            <person name="Yang C."/>
        </authorList>
    </citation>
    <scope>NUCLEOTIDE SEQUENCE</scope>
    <source>
        <strain evidence="8">Dzin_1.0</strain>
        <tissue evidence="8">Leaf</tissue>
    </source>
</reference>